<reference evidence="1 2" key="1">
    <citation type="journal article" date="2013" name="Sci. Rep.">
        <title>Extraordinary expansion of a Sorangium cellulosum genome from an alkaline milieu.</title>
        <authorList>
            <person name="Han K."/>
            <person name="Li Z.F."/>
            <person name="Peng R."/>
            <person name="Zhu L.P."/>
            <person name="Zhou T."/>
            <person name="Wang L.G."/>
            <person name="Li S.G."/>
            <person name="Zhang X.B."/>
            <person name="Hu W."/>
            <person name="Wu Z.H."/>
            <person name="Qin N."/>
            <person name="Li Y.Z."/>
        </authorList>
    </citation>
    <scope>NUCLEOTIDE SEQUENCE [LARGE SCALE GENOMIC DNA]</scope>
    <source>
        <strain evidence="1 2">So0157-2</strain>
    </source>
</reference>
<dbReference type="Proteomes" id="UP000014803">
    <property type="component" value="Chromosome"/>
</dbReference>
<dbReference type="EMBL" id="CP003969">
    <property type="protein sequence ID" value="AGP33173.1"/>
    <property type="molecule type" value="Genomic_DNA"/>
</dbReference>
<sequence>MASGLLGGSVTACLPGDGGSSSSGSGGSSSDGSGGSDGCGCVADPIRWGYFGGFTPNAETSALSPCRFFSFERRAIRGDRLLMTCSQELEACEEGVSAGDVASALGHPDVVAALAAAPVLYGRDARPVDGSLFRIQVDGAVVDVGYECGEAPDCVPIPDGVAALADALRTLTQEQLARQTCGAVATP</sequence>
<name>S4XRC4_SORCE</name>
<evidence type="ECO:0000313" key="1">
    <source>
        <dbReference type="EMBL" id="AGP33173.1"/>
    </source>
</evidence>
<dbReference type="OrthoDB" id="9957548at2"/>
<gene>
    <name evidence="1" type="ORF">SCE1572_00840</name>
</gene>
<evidence type="ECO:0000313" key="2">
    <source>
        <dbReference type="Proteomes" id="UP000014803"/>
    </source>
</evidence>
<protein>
    <submittedName>
        <fullName evidence="1">Uncharacterized protein</fullName>
    </submittedName>
</protein>
<accession>S4XRC4</accession>
<dbReference type="RefSeq" id="WP_020464880.1">
    <property type="nucleotide sequence ID" value="NC_021658.1"/>
</dbReference>
<dbReference type="PATRIC" id="fig|1254432.3.peg.179"/>
<proteinExistence type="predicted"/>
<dbReference type="KEGG" id="scu:SCE1572_00840"/>
<dbReference type="AlphaFoldDB" id="S4XRC4"/>
<organism evidence="1 2">
    <name type="scientific">Sorangium cellulosum So0157-2</name>
    <dbReference type="NCBI Taxonomy" id="1254432"/>
    <lineage>
        <taxon>Bacteria</taxon>
        <taxon>Pseudomonadati</taxon>
        <taxon>Myxococcota</taxon>
        <taxon>Polyangia</taxon>
        <taxon>Polyangiales</taxon>
        <taxon>Polyangiaceae</taxon>
        <taxon>Sorangium</taxon>
    </lineage>
</organism>
<dbReference type="HOGENOM" id="CLU_1446779_0_0_7"/>